<evidence type="ECO:0000313" key="3">
    <source>
        <dbReference type="EMBL" id="CAF0905211.1"/>
    </source>
</evidence>
<dbReference type="GO" id="GO:0008270">
    <property type="term" value="F:zinc ion binding"/>
    <property type="evidence" value="ECO:0007669"/>
    <property type="project" value="UniProtKB-KW"/>
</dbReference>
<name>A0A813ZY33_9BILA</name>
<dbReference type="AlphaFoldDB" id="A0A813ZY33"/>
<keyword evidence="1" id="KW-0863">Zinc-finger</keyword>
<keyword evidence="1" id="KW-0862">Zinc</keyword>
<evidence type="ECO:0000313" key="4">
    <source>
        <dbReference type="Proteomes" id="UP000663879"/>
    </source>
</evidence>
<organism evidence="3 4">
    <name type="scientific">Brachionus calyciflorus</name>
    <dbReference type="NCBI Taxonomy" id="104777"/>
    <lineage>
        <taxon>Eukaryota</taxon>
        <taxon>Metazoa</taxon>
        <taxon>Spiralia</taxon>
        <taxon>Gnathifera</taxon>
        <taxon>Rotifera</taxon>
        <taxon>Eurotatoria</taxon>
        <taxon>Monogononta</taxon>
        <taxon>Pseudotrocha</taxon>
        <taxon>Ploima</taxon>
        <taxon>Brachionidae</taxon>
        <taxon>Brachionus</taxon>
    </lineage>
</organism>
<feature type="domain" description="SWIM-type" evidence="2">
    <location>
        <begin position="390"/>
        <end position="427"/>
    </location>
</feature>
<keyword evidence="4" id="KW-1185">Reference proteome</keyword>
<dbReference type="Proteomes" id="UP000663879">
    <property type="component" value="Unassembled WGS sequence"/>
</dbReference>
<protein>
    <recommendedName>
        <fullName evidence="2">SWIM-type domain-containing protein</fullName>
    </recommendedName>
</protein>
<comment type="caution">
    <text evidence="3">The sequence shown here is derived from an EMBL/GenBank/DDBJ whole genome shotgun (WGS) entry which is preliminary data.</text>
</comment>
<reference evidence="3" key="1">
    <citation type="submission" date="2021-02" db="EMBL/GenBank/DDBJ databases">
        <authorList>
            <person name="Nowell W R."/>
        </authorList>
    </citation>
    <scope>NUCLEOTIDE SEQUENCE</scope>
    <source>
        <strain evidence="3">Ploen Becks lab</strain>
    </source>
</reference>
<dbReference type="PANTHER" id="PTHR33053:SF24">
    <property type="entry name" value="TRANSPOSASE DOMAIN-CONTAINING PROTEIN"/>
    <property type="match status" value="1"/>
</dbReference>
<dbReference type="PANTHER" id="PTHR33053">
    <property type="entry name" value="PROTEIN, PUTATIVE-RELATED"/>
    <property type="match status" value="1"/>
</dbReference>
<keyword evidence="1" id="KW-0479">Metal-binding</keyword>
<evidence type="ECO:0000256" key="1">
    <source>
        <dbReference type="PROSITE-ProRule" id="PRU00325"/>
    </source>
</evidence>
<proteinExistence type="predicted"/>
<dbReference type="EMBL" id="CAJNOC010001985">
    <property type="protein sequence ID" value="CAF0905211.1"/>
    <property type="molecule type" value="Genomic_DNA"/>
</dbReference>
<dbReference type="PROSITE" id="PS50966">
    <property type="entry name" value="ZF_SWIM"/>
    <property type="match status" value="1"/>
</dbReference>
<accession>A0A813ZY33</accession>
<gene>
    <name evidence="3" type="ORF">OXX778_LOCUS11608</name>
</gene>
<sequence length="441" mass="51967">MNDNFSENLDSHHQFDYLFPLENKDKESIDDLSFEMENFSLENTEKINLFELPPFLRDSLKNKLIFGVWLGKKKPTSNILFENLKYHIDDINKNGIKIAKNGHIITFKISLYGVICDSPAKAMVLNMNQFNGYYGCPYCINPGSYSKRFRKLVFSLKEFEQRTKEIFNQHSLLGTSKIPKLEIKGKTILAEIIDFPDSIAFDYMHILCLGLFKNILNQWFDSSNHQFDFNLDQWGHNNNGWYEGYYGDTPSTTKSLESSHEKIKSALEGKRLGLIEFLNECRENLIKFWSQMRSKKIKTINPETNEEIDIDNVNVIHFFKEPIISKSQMLHAFEWNKRSKQIYHIRDNLYMYRTGEWVSLSRQECKDFLTQLDIMPCDDFDKMIESINSLRIISINKENWKQSRCTCSYWFKNYVCSHVIACSNRLRLMNFKDIGMDVPID</sequence>
<dbReference type="InterPro" id="IPR007527">
    <property type="entry name" value="Znf_SWIM"/>
</dbReference>
<dbReference type="OrthoDB" id="8007085at2759"/>
<evidence type="ECO:0000259" key="2">
    <source>
        <dbReference type="PROSITE" id="PS50966"/>
    </source>
</evidence>